<reference evidence="2 3" key="1">
    <citation type="submission" date="2024-02" db="EMBL/GenBank/DDBJ databases">
        <title>Genome analysis and characterization of Microbaculum marinisediminis sp. nov., isolated from marine sediment.</title>
        <authorList>
            <person name="Du Z.-J."/>
            <person name="Ye Y.-Q."/>
            <person name="Zhang Z.-R."/>
            <person name="Yuan S.-M."/>
            <person name="Zhang X.-Y."/>
        </authorList>
    </citation>
    <scope>NUCLEOTIDE SEQUENCE [LARGE SCALE GENOMIC DNA]</scope>
    <source>
        <strain evidence="2 3">SDUM1044001</strain>
    </source>
</reference>
<accession>A0AAW9RTC1</accession>
<comment type="caution">
    <text evidence="2">The sequence shown here is derived from an EMBL/GenBank/DDBJ whole genome shotgun (WGS) entry which is preliminary data.</text>
</comment>
<name>A0AAW9RTC1_9HYPH</name>
<feature type="transmembrane region" description="Helical" evidence="1">
    <location>
        <begin position="17"/>
        <end position="36"/>
    </location>
</feature>
<dbReference type="AlphaFoldDB" id="A0AAW9RTC1"/>
<dbReference type="EMBL" id="JAZHOF010000005">
    <property type="protein sequence ID" value="MEJ8572664.1"/>
    <property type="molecule type" value="Genomic_DNA"/>
</dbReference>
<feature type="transmembrane region" description="Helical" evidence="1">
    <location>
        <begin position="69"/>
        <end position="87"/>
    </location>
</feature>
<keyword evidence="1" id="KW-0812">Transmembrane</keyword>
<evidence type="ECO:0000313" key="3">
    <source>
        <dbReference type="Proteomes" id="UP001378188"/>
    </source>
</evidence>
<dbReference type="Proteomes" id="UP001378188">
    <property type="component" value="Unassembled WGS sequence"/>
</dbReference>
<keyword evidence="1" id="KW-1133">Transmembrane helix</keyword>
<feature type="transmembrane region" description="Helical" evidence="1">
    <location>
        <begin position="162"/>
        <end position="178"/>
    </location>
</feature>
<evidence type="ECO:0008006" key="4">
    <source>
        <dbReference type="Google" id="ProtNLM"/>
    </source>
</evidence>
<keyword evidence="3" id="KW-1185">Reference proteome</keyword>
<proteinExistence type="predicted"/>
<organism evidence="2 3">
    <name type="scientific">Microbaculum marinum</name>
    <dbReference type="NCBI Taxonomy" id="1764581"/>
    <lineage>
        <taxon>Bacteria</taxon>
        <taxon>Pseudomonadati</taxon>
        <taxon>Pseudomonadota</taxon>
        <taxon>Alphaproteobacteria</taxon>
        <taxon>Hyphomicrobiales</taxon>
        <taxon>Tepidamorphaceae</taxon>
        <taxon>Microbaculum</taxon>
    </lineage>
</organism>
<sequence>MNPTKLLDDTVSTIGRYAPAILVHALLFALISAWVLRPDVLPSGETAWSSLTNIIDSSLKAIGLNVERWYVLVFLGIGYLTVFQWAMNLVSSLPLFGVVHRVRYDDFVISHAAVVLRLPPNLNEIGVVLGNLIDDTIKEAAESGGNNPYQHLIDRSSTLHRYYGALLIALAAALAWALEGGSLSKSPDRVWQLVLLLTAICFVLRWKMARDFVDNRNQLAFWALRSFERREVTRPPDPLERSRSRAVLQQIALQKAFRRHPINIVQAAIRRIPFEPAMRSVSETFRQRLKYPRLMTGTDWEIFASAALKQSDETNTPPRALSVEAFEERLFALLECTGAGLCILAPRSLALAPSVDGGGSSYDFALRRHGGYLLRIALTDGDSLDGNRISVANHEDSRAFIRCLGDQPIERLAQGDFPNSENFSFDLLPPYENNDVFDPQAQPDRDNDLTRYFENSAPLRIGSSYLAGFKTRNGTHVAIGFQCFRIAESEKLLVAWRILKIWKPDENPSQILPWWQPSAWREMWRPPQNNRHL</sequence>
<evidence type="ECO:0000313" key="2">
    <source>
        <dbReference type="EMBL" id="MEJ8572664.1"/>
    </source>
</evidence>
<evidence type="ECO:0000256" key="1">
    <source>
        <dbReference type="SAM" id="Phobius"/>
    </source>
</evidence>
<gene>
    <name evidence="2" type="ORF">V3328_14330</name>
</gene>
<keyword evidence="1" id="KW-0472">Membrane</keyword>
<dbReference type="RefSeq" id="WP_340330359.1">
    <property type="nucleotide sequence ID" value="NZ_JAZHOF010000005.1"/>
</dbReference>
<feature type="transmembrane region" description="Helical" evidence="1">
    <location>
        <begin position="190"/>
        <end position="208"/>
    </location>
</feature>
<protein>
    <recommendedName>
        <fullName evidence="4">ResB-like domain-containing protein</fullName>
    </recommendedName>
</protein>